<keyword evidence="7 10" id="KW-0408">Iron</keyword>
<keyword evidence="3 10" id="KW-0949">S-adenosyl-L-methionine</keyword>
<feature type="binding site" evidence="10">
    <location>
        <position position="265"/>
    </location>
    <ligand>
        <name>substrate</name>
    </ligand>
</feature>
<evidence type="ECO:0000256" key="5">
    <source>
        <dbReference type="ARBA" id="ARBA00022833"/>
    </source>
</evidence>
<dbReference type="GO" id="GO:0008270">
    <property type="term" value="F:zinc ion binding"/>
    <property type="evidence" value="ECO:0007669"/>
    <property type="project" value="UniProtKB-UniRule"/>
</dbReference>
<keyword evidence="6 10" id="KW-0784">Thiamine biosynthesis</keyword>
<dbReference type="Proteomes" id="UP000052020">
    <property type="component" value="Unassembled WGS sequence"/>
</dbReference>
<reference evidence="11 12" key="1">
    <citation type="journal article" date="2015" name="Microbiome">
        <title>Genomic resolution of linkages in carbon, nitrogen, and sulfur cycling among widespread estuary sediment bacteria.</title>
        <authorList>
            <person name="Baker B.J."/>
            <person name="Lazar C.S."/>
            <person name="Teske A.P."/>
            <person name="Dick G.J."/>
        </authorList>
    </citation>
    <scope>NUCLEOTIDE SEQUENCE [LARGE SCALE GENOMIC DNA]</scope>
    <source>
        <strain evidence="11">DG_56</strain>
    </source>
</reference>
<dbReference type="GO" id="GO:0051539">
    <property type="term" value="F:4 iron, 4 sulfur cluster binding"/>
    <property type="evidence" value="ECO:0007669"/>
    <property type="project" value="UniProtKB-KW"/>
</dbReference>
<dbReference type="PATRIC" id="fig|1704032.3.peg.787"/>
<protein>
    <recommendedName>
        <fullName evidence="10">Phosphomethylpyrimidine synthase</fullName>
        <ecNumber evidence="10">4.1.99.17</ecNumber>
    </recommendedName>
    <alternativeName>
        <fullName evidence="10">Hydroxymethylpyrimidine phosphate synthase</fullName>
        <shortName evidence="10">HMP-P synthase</shortName>
        <shortName evidence="10">HMP-phosphate synthase</shortName>
        <shortName evidence="10">HMPP synthase</shortName>
    </alternativeName>
    <alternativeName>
        <fullName evidence="10">Thiamine biosynthesis protein ThiC</fullName>
    </alternativeName>
</protein>
<dbReference type="UniPathway" id="UPA00060"/>
<dbReference type="SFLD" id="SFLDS00113">
    <property type="entry name" value="Radical_SAM_Phosphomethylpyrim"/>
    <property type="match status" value="1"/>
</dbReference>
<dbReference type="GO" id="GO:0009228">
    <property type="term" value="P:thiamine biosynthetic process"/>
    <property type="evidence" value="ECO:0007669"/>
    <property type="project" value="UniProtKB-UniRule"/>
</dbReference>
<dbReference type="InterPro" id="IPR002817">
    <property type="entry name" value="ThiC/BzaA/B"/>
</dbReference>
<feature type="binding site" evidence="10">
    <location>
        <position position="66"/>
    </location>
    <ligand>
        <name>substrate</name>
    </ligand>
</feature>
<dbReference type="EMBL" id="LIZY01000104">
    <property type="protein sequence ID" value="KPJ62735.1"/>
    <property type="molecule type" value="Genomic_DNA"/>
</dbReference>
<comment type="function">
    <text evidence="1 10">Catalyzes the synthesis of the hydroxymethylpyrimidine phosphate (HMP-P) moiety of thiamine from aminoimidazole ribotide (AIR) in a radical S-adenosyl-L-methionine (SAM)-dependent reaction.</text>
</comment>
<dbReference type="GO" id="GO:0070284">
    <property type="term" value="F:phosphomethylpyrimidine synthase activity"/>
    <property type="evidence" value="ECO:0007669"/>
    <property type="project" value="UniProtKB-EC"/>
</dbReference>
<evidence type="ECO:0000256" key="10">
    <source>
        <dbReference type="HAMAP-Rule" id="MF_00089"/>
    </source>
</evidence>
<dbReference type="PANTHER" id="PTHR30557">
    <property type="entry name" value="THIAMINE BIOSYNTHESIS PROTEIN THIC"/>
    <property type="match status" value="1"/>
</dbReference>
<evidence type="ECO:0000256" key="7">
    <source>
        <dbReference type="ARBA" id="ARBA00023004"/>
    </source>
</evidence>
<evidence type="ECO:0000256" key="3">
    <source>
        <dbReference type="ARBA" id="ARBA00022691"/>
    </source>
</evidence>
<keyword evidence="5 10" id="KW-0862">Zinc</keyword>
<keyword evidence="2 10" id="KW-0004">4Fe-4S</keyword>
<evidence type="ECO:0000256" key="1">
    <source>
        <dbReference type="ARBA" id="ARBA00003175"/>
    </source>
</evidence>
<dbReference type="GO" id="GO:0009229">
    <property type="term" value="P:thiamine diphosphate biosynthetic process"/>
    <property type="evidence" value="ECO:0007669"/>
    <property type="project" value="UniProtKB-UniRule"/>
</dbReference>
<dbReference type="PANTHER" id="PTHR30557:SF1">
    <property type="entry name" value="PHOSPHOMETHYLPYRIMIDINE SYNTHASE, CHLOROPLASTIC"/>
    <property type="match status" value="1"/>
</dbReference>
<gene>
    <name evidence="10" type="primary">thiC</name>
    <name evidence="11" type="ORF">AMK68_04550</name>
</gene>
<evidence type="ECO:0000313" key="11">
    <source>
        <dbReference type="EMBL" id="KPJ62735.1"/>
    </source>
</evidence>
<dbReference type="SFLD" id="SFLDF00407">
    <property type="entry name" value="phosphomethylpyrimidine_syntha"/>
    <property type="match status" value="1"/>
</dbReference>
<organism evidence="11 12">
    <name type="scientific">candidate division KD3-62 bacterium DG_56</name>
    <dbReference type="NCBI Taxonomy" id="1704032"/>
    <lineage>
        <taxon>Bacteria</taxon>
        <taxon>candidate division KD3-62</taxon>
    </lineage>
</organism>
<dbReference type="AlphaFoldDB" id="A0A0S7XKG1"/>
<evidence type="ECO:0000256" key="6">
    <source>
        <dbReference type="ARBA" id="ARBA00022977"/>
    </source>
</evidence>
<comment type="caution">
    <text evidence="11">The sequence shown here is derived from an EMBL/GenBank/DDBJ whole genome shotgun (WGS) entry which is preliminary data.</text>
</comment>
<comment type="pathway">
    <text evidence="10">Cofactor biosynthesis; thiamine diphosphate biosynthesis.</text>
</comment>
<name>A0A0S7XKG1_9BACT</name>
<dbReference type="SFLD" id="SFLDG01114">
    <property type="entry name" value="phosphomethylpyrimidine_syntha"/>
    <property type="match status" value="1"/>
</dbReference>
<feature type="binding site" evidence="10">
    <location>
        <position position="95"/>
    </location>
    <ligand>
        <name>substrate</name>
    </ligand>
</feature>
<feature type="binding site" evidence="10">
    <location>
        <position position="416"/>
    </location>
    <ligand>
        <name>[4Fe-4S] cluster</name>
        <dbReference type="ChEBI" id="CHEBI:49883"/>
        <note>4Fe-4S-S-AdoMet</note>
    </ligand>
</feature>
<feature type="binding site" evidence="10">
    <location>
        <position position="124"/>
    </location>
    <ligand>
        <name>substrate</name>
    </ligand>
</feature>
<evidence type="ECO:0000256" key="8">
    <source>
        <dbReference type="ARBA" id="ARBA00023014"/>
    </source>
</evidence>
<dbReference type="NCBIfam" id="TIGR00190">
    <property type="entry name" value="thiC"/>
    <property type="match status" value="1"/>
</dbReference>
<feature type="binding site" evidence="10">
    <location>
        <begin position="226"/>
        <end position="229"/>
    </location>
    <ligand>
        <name>substrate</name>
    </ligand>
</feature>
<sequence>MTQLERARAREVTPEMARVAEKENLDSEIIRRGVANGSIVIPANVHHTWLDPIGIGTGLRIKVNANIGTSSAAPEAETELVKLRAALDAKTDTVMDLSTAGTLDDIRAVLLRECPAPFGTVPVYQAGSEVVEARVSLRGMTEDLIFDVIERHARDGVDFITVHCGVTLDIVHTLRQGGRLTDIVSRGGTLLACWMLAHDQENPLYSHFDRLLDIAREHDVTLSLGDGLRPGCLADATDSLQIAELSVLGTLVRRAREAGVQAMVEGPGHVPLDQIEANVLLEKRMCGGAPFYVLGPLVTDVAPGYDHITSAIGGALAGMAGADFLCYVTPSEHLGLPTLEDVREGVMASRIAAHAADVVRLGAKARAWDDDMARARRSLDWEQQFALCIDPERARRLYRRPEGAGEEACTMCGPYCVFKMFQETAGHKLP</sequence>
<feature type="binding site" evidence="10">
    <location>
        <begin position="185"/>
        <end position="187"/>
    </location>
    <ligand>
        <name>substrate</name>
    </ligand>
</feature>
<feature type="binding site" evidence="10">
    <location>
        <position position="412"/>
    </location>
    <ligand>
        <name>[4Fe-4S] cluster</name>
        <dbReference type="ChEBI" id="CHEBI:49883"/>
        <note>4Fe-4S-S-AdoMet</note>
    </ligand>
</feature>
<dbReference type="Gene3D" id="6.10.250.620">
    <property type="match status" value="1"/>
</dbReference>
<dbReference type="EC" id="4.1.99.17" evidence="10"/>
<dbReference type="Pfam" id="PF01964">
    <property type="entry name" value="ThiC_Rad_SAM"/>
    <property type="match status" value="1"/>
</dbReference>
<evidence type="ECO:0000256" key="9">
    <source>
        <dbReference type="ARBA" id="ARBA00023239"/>
    </source>
</evidence>
<evidence type="ECO:0000256" key="4">
    <source>
        <dbReference type="ARBA" id="ARBA00022723"/>
    </source>
</evidence>
<feature type="binding site" evidence="10">
    <location>
        <position position="292"/>
    </location>
    <ligand>
        <name>substrate</name>
    </ligand>
</feature>
<comment type="similarity">
    <text evidence="10">Belongs to the ThiC family.</text>
</comment>
<dbReference type="InterPro" id="IPR037509">
    <property type="entry name" value="ThiC"/>
</dbReference>
<accession>A0A0S7XKG1</accession>
<feature type="binding site" evidence="10">
    <location>
        <position position="163"/>
    </location>
    <ligand>
        <name>substrate</name>
    </ligand>
</feature>
<dbReference type="InterPro" id="IPR038521">
    <property type="entry name" value="ThiC/Bza_core_dom"/>
</dbReference>
<feature type="binding site" evidence="10">
    <location>
        <position position="409"/>
    </location>
    <ligand>
        <name>[4Fe-4S] cluster</name>
        <dbReference type="ChEBI" id="CHEBI:49883"/>
        <note>4Fe-4S-S-AdoMet</note>
    </ligand>
</feature>
<proteinExistence type="inferred from homology"/>
<dbReference type="FunFam" id="3.20.20.540:FF:000001">
    <property type="entry name" value="Phosphomethylpyrimidine synthase"/>
    <property type="match status" value="1"/>
</dbReference>
<keyword evidence="8 10" id="KW-0411">Iron-sulfur</keyword>
<keyword evidence="9 10" id="KW-0456">Lyase</keyword>
<dbReference type="HAMAP" id="MF_00089">
    <property type="entry name" value="ThiC"/>
    <property type="match status" value="1"/>
</dbReference>
<comment type="cofactor">
    <cofactor evidence="10">
        <name>[4Fe-4S] cluster</name>
        <dbReference type="ChEBI" id="CHEBI:49883"/>
    </cofactor>
    <text evidence="10">Binds 1 [4Fe-4S] cluster per subunit. The cluster is coordinated with 3 cysteines and an exchangeable S-adenosyl-L-methionine.</text>
</comment>
<dbReference type="NCBIfam" id="NF009895">
    <property type="entry name" value="PRK13352.1"/>
    <property type="match status" value="1"/>
</dbReference>
<keyword evidence="4 10" id="KW-0479">Metal-binding</keyword>
<evidence type="ECO:0000313" key="12">
    <source>
        <dbReference type="Proteomes" id="UP000052020"/>
    </source>
</evidence>
<feature type="binding site" evidence="10">
    <location>
        <position position="333"/>
    </location>
    <ligand>
        <name>Zn(2+)</name>
        <dbReference type="ChEBI" id="CHEBI:29105"/>
    </ligand>
</feature>
<evidence type="ECO:0000256" key="2">
    <source>
        <dbReference type="ARBA" id="ARBA00022485"/>
    </source>
</evidence>
<feature type="binding site" evidence="10">
    <location>
        <position position="269"/>
    </location>
    <ligand>
        <name>Zn(2+)</name>
        <dbReference type="ChEBI" id="CHEBI:29105"/>
    </ligand>
</feature>
<comment type="catalytic activity">
    <reaction evidence="10">
        <text>5-amino-1-(5-phospho-beta-D-ribosyl)imidazole + S-adenosyl-L-methionine = 4-amino-2-methyl-5-(phosphooxymethyl)pyrimidine + CO + 5'-deoxyadenosine + formate + L-methionine + 3 H(+)</text>
        <dbReference type="Rhea" id="RHEA:24840"/>
        <dbReference type="ChEBI" id="CHEBI:15378"/>
        <dbReference type="ChEBI" id="CHEBI:15740"/>
        <dbReference type="ChEBI" id="CHEBI:17245"/>
        <dbReference type="ChEBI" id="CHEBI:17319"/>
        <dbReference type="ChEBI" id="CHEBI:57844"/>
        <dbReference type="ChEBI" id="CHEBI:58354"/>
        <dbReference type="ChEBI" id="CHEBI:59789"/>
        <dbReference type="ChEBI" id="CHEBI:137981"/>
        <dbReference type="EC" id="4.1.99.17"/>
    </reaction>
</comment>
<dbReference type="Gene3D" id="3.20.20.540">
    <property type="entry name" value="Radical SAM ThiC family, central domain"/>
    <property type="match status" value="1"/>
</dbReference>